<feature type="compositionally biased region" description="Low complexity" evidence="1">
    <location>
        <begin position="84"/>
        <end position="95"/>
    </location>
</feature>
<evidence type="ECO:0000256" key="1">
    <source>
        <dbReference type="SAM" id="MobiDB-lite"/>
    </source>
</evidence>
<reference evidence="2 3" key="1">
    <citation type="submission" date="2018-04" db="EMBL/GenBank/DDBJ databases">
        <title>WGS assembly of Panicum hallii var. hallii HAL2.</title>
        <authorList>
            <person name="Lovell J."/>
            <person name="Jenkins J."/>
            <person name="Lowry D."/>
            <person name="Mamidi S."/>
            <person name="Sreedasyam A."/>
            <person name="Weng X."/>
            <person name="Barry K."/>
            <person name="Bonette J."/>
            <person name="Campitelli B."/>
            <person name="Daum C."/>
            <person name="Gordon S."/>
            <person name="Gould B."/>
            <person name="Lipzen A."/>
            <person name="MacQueen A."/>
            <person name="Palacio-Mejia J."/>
            <person name="Plott C."/>
            <person name="Shakirov E."/>
            <person name="Shu S."/>
            <person name="Yoshinaga Y."/>
            <person name="Zane M."/>
            <person name="Rokhsar D."/>
            <person name="Grimwood J."/>
            <person name="Schmutz J."/>
            <person name="Juenger T."/>
        </authorList>
    </citation>
    <scope>NUCLEOTIDE SEQUENCE [LARGE SCALE GENOMIC DNA]</scope>
    <source>
        <strain evidence="3">cv. HAL2</strain>
    </source>
</reference>
<keyword evidence="3" id="KW-1185">Reference proteome</keyword>
<evidence type="ECO:0000313" key="2">
    <source>
        <dbReference type="EMBL" id="PUZ48979.1"/>
    </source>
</evidence>
<accession>A0A2T7D060</accession>
<gene>
    <name evidence="2" type="ORF">GQ55_7G289000</name>
</gene>
<evidence type="ECO:0000313" key="3">
    <source>
        <dbReference type="Proteomes" id="UP000244336"/>
    </source>
</evidence>
<feature type="region of interest" description="Disordered" evidence="1">
    <location>
        <begin position="1"/>
        <end position="95"/>
    </location>
</feature>
<proteinExistence type="predicted"/>
<name>A0A2T7D060_9POAL</name>
<sequence length="171" mass="18741">MAVRRAMASAAEIDEHNRKRAPFPSSSLVEVRTQVTRPRRRAPPTCRPAKSTPRRSRGFVPCNNPPRLRRRRACVPGSQPPPSAAASPPAQTPSRSQTMITAVLLFAGVPAQHALHLADRATATASTSSIHRQRRVPGEGEPEYVAHRRADLCLLSPETACSPSLTHLRRR</sequence>
<dbReference type="Gramene" id="PUZ48979">
    <property type="protein sequence ID" value="PUZ48979"/>
    <property type="gene ID" value="GQ55_7G289000"/>
</dbReference>
<protein>
    <submittedName>
        <fullName evidence="2">Uncharacterized protein</fullName>
    </submittedName>
</protein>
<organism evidence="2 3">
    <name type="scientific">Panicum hallii var. hallii</name>
    <dbReference type="NCBI Taxonomy" id="1504633"/>
    <lineage>
        <taxon>Eukaryota</taxon>
        <taxon>Viridiplantae</taxon>
        <taxon>Streptophyta</taxon>
        <taxon>Embryophyta</taxon>
        <taxon>Tracheophyta</taxon>
        <taxon>Spermatophyta</taxon>
        <taxon>Magnoliopsida</taxon>
        <taxon>Liliopsida</taxon>
        <taxon>Poales</taxon>
        <taxon>Poaceae</taxon>
        <taxon>PACMAD clade</taxon>
        <taxon>Panicoideae</taxon>
        <taxon>Panicodae</taxon>
        <taxon>Paniceae</taxon>
        <taxon>Panicinae</taxon>
        <taxon>Panicum</taxon>
        <taxon>Panicum sect. Panicum</taxon>
    </lineage>
</organism>
<dbReference type="Proteomes" id="UP000244336">
    <property type="component" value="Chromosome 7"/>
</dbReference>
<dbReference type="EMBL" id="CM009755">
    <property type="protein sequence ID" value="PUZ48979.1"/>
    <property type="molecule type" value="Genomic_DNA"/>
</dbReference>
<dbReference type="AlphaFoldDB" id="A0A2T7D060"/>